<comment type="caution">
    <text evidence="2">The sequence shown here is derived from an EMBL/GenBank/DDBJ whole genome shotgun (WGS) entry which is preliminary data.</text>
</comment>
<dbReference type="InterPro" id="IPR036682">
    <property type="entry name" value="OS_D_A10/PebIII_sf"/>
</dbReference>
<protein>
    <recommendedName>
        <fullName evidence="4">Chemosensory protein</fullName>
    </recommendedName>
</protein>
<evidence type="ECO:0000313" key="3">
    <source>
        <dbReference type="Proteomes" id="UP001461498"/>
    </source>
</evidence>
<name>A0AAW1CUI2_9HEMI</name>
<sequence>MAPSYCLVFLAIIATCYADSSYTTKYDNIDLDEILNNERVYQKYFNCLTNKGRCTPDAKELKDHLPDALQTECSKCSEKQKKGSEKALKFLLENKPNDYLELEKIYDKDRKYRARYQKEAKDKGLKFPA</sequence>
<keyword evidence="1" id="KW-0732">Signal</keyword>
<feature type="signal peptide" evidence="1">
    <location>
        <begin position="1"/>
        <end position="18"/>
    </location>
</feature>
<proteinExistence type="predicted"/>
<dbReference type="AlphaFoldDB" id="A0AAW1CUI2"/>
<dbReference type="Pfam" id="PF03392">
    <property type="entry name" value="OS-D"/>
    <property type="match status" value="1"/>
</dbReference>
<reference evidence="2 3" key="1">
    <citation type="submission" date="2022-12" db="EMBL/GenBank/DDBJ databases">
        <title>Chromosome-level genome assembly of true bugs.</title>
        <authorList>
            <person name="Ma L."/>
            <person name="Li H."/>
        </authorList>
    </citation>
    <scope>NUCLEOTIDE SEQUENCE [LARGE SCALE GENOMIC DNA]</scope>
    <source>
        <strain evidence="2">Lab_2022b</strain>
    </source>
</reference>
<dbReference type="SUPFAM" id="SSF100910">
    <property type="entry name" value="Chemosensory protein Csp2"/>
    <property type="match status" value="1"/>
</dbReference>
<accession>A0AAW1CUI2</accession>
<gene>
    <name evidence="2" type="ORF">O3M35_001748</name>
</gene>
<evidence type="ECO:0008006" key="4">
    <source>
        <dbReference type="Google" id="ProtNLM"/>
    </source>
</evidence>
<dbReference type="PANTHER" id="PTHR11257">
    <property type="entry name" value="CHEMOSENSORY PROTEIN-RELATED"/>
    <property type="match status" value="1"/>
</dbReference>
<evidence type="ECO:0000256" key="1">
    <source>
        <dbReference type="SAM" id="SignalP"/>
    </source>
</evidence>
<evidence type="ECO:0000313" key="2">
    <source>
        <dbReference type="EMBL" id="KAK9500493.1"/>
    </source>
</evidence>
<dbReference type="EMBL" id="JAPXFL010000010">
    <property type="protein sequence ID" value="KAK9500493.1"/>
    <property type="molecule type" value="Genomic_DNA"/>
</dbReference>
<dbReference type="Proteomes" id="UP001461498">
    <property type="component" value="Unassembled WGS sequence"/>
</dbReference>
<feature type="chain" id="PRO_5043732543" description="Chemosensory protein" evidence="1">
    <location>
        <begin position="19"/>
        <end position="129"/>
    </location>
</feature>
<keyword evidence="3" id="KW-1185">Reference proteome</keyword>
<organism evidence="2 3">
    <name type="scientific">Rhynocoris fuscipes</name>
    <dbReference type="NCBI Taxonomy" id="488301"/>
    <lineage>
        <taxon>Eukaryota</taxon>
        <taxon>Metazoa</taxon>
        <taxon>Ecdysozoa</taxon>
        <taxon>Arthropoda</taxon>
        <taxon>Hexapoda</taxon>
        <taxon>Insecta</taxon>
        <taxon>Pterygota</taxon>
        <taxon>Neoptera</taxon>
        <taxon>Paraneoptera</taxon>
        <taxon>Hemiptera</taxon>
        <taxon>Heteroptera</taxon>
        <taxon>Panheteroptera</taxon>
        <taxon>Cimicomorpha</taxon>
        <taxon>Reduviidae</taxon>
        <taxon>Harpactorinae</taxon>
        <taxon>Harpactorini</taxon>
        <taxon>Rhynocoris</taxon>
    </lineage>
</organism>
<dbReference type="Gene3D" id="1.10.2080.10">
    <property type="entry name" value="Insect odorant-binding protein A10/Ejaculatory bulb-specific protein 3"/>
    <property type="match status" value="1"/>
</dbReference>
<dbReference type="PANTHER" id="PTHR11257:SF12">
    <property type="entry name" value="EJACULATORY BULB-SPECIFIC PROTEIN 3-RELATED"/>
    <property type="match status" value="1"/>
</dbReference>
<dbReference type="InterPro" id="IPR005055">
    <property type="entry name" value="A10/PebIII"/>
</dbReference>